<dbReference type="PANTHER" id="PTHR45947:SF3">
    <property type="entry name" value="SULFOQUINOVOSYL TRANSFERASE SQD2"/>
    <property type="match status" value="1"/>
</dbReference>
<dbReference type="EMBL" id="CP017075">
    <property type="protein sequence ID" value="AOR75393.1"/>
    <property type="molecule type" value="Genomic_DNA"/>
</dbReference>
<dbReference type="AlphaFoldDB" id="A0A1D7ZZU3"/>
<reference evidence="4" key="1">
    <citation type="journal article" date="2017" name="J. Biotechnol.">
        <title>Complete genome sequence of Novosphingobium resinovorum SA1, a versatile xenobiotic-degrading bacterium capable of utilizing sulfanilic acid.</title>
        <authorList>
            <person name="Hegedus B."/>
            <person name="Kos P.B."/>
            <person name="Balint B."/>
            <person name="Maroti G."/>
            <person name="Gan H.M."/>
            <person name="Perei K."/>
            <person name="Rakhely G."/>
        </authorList>
    </citation>
    <scope>NUCLEOTIDE SEQUENCE [LARGE SCALE GENOMIC DNA]</scope>
    <source>
        <strain evidence="4">SA1</strain>
    </source>
</reference>
<protein>
    <submittedName>
        <fullName evidence="3">Glycosyl transferase family 1</fullName>
    </submittedName>
</protein>
<dbReference type="InterPro" id="IPR001296">
    <property type="entry name" value="Glyco_trans_1"/>
</dbReference>
<keyword evidence="3" id="KW-0808">Transferase</keyword>
<dbReference type="PANTHER" id="PTHR45947">
    <property type="entry name" value="SULFOQUINOVOSYL TRANSFERASE SQD2"/>
    <property type="match status" value="1"/>
</dbReference>
<dbReference type="KEGG" id="nre:BES08_00435"/>
<dbReference type="Pfam" id="PF13439">
    <property type="entry name" value="Glyco_transf_4"/>
    <property type="match status" value="1"/>
</dbReference>
<dbReference type="Gene3D" id="3.40.50.2000">
    <property type="entry name" value="Glycogen Phosphorylase B"/>
    <property type="match status" value="2"/>
</dbReference>
<evidence type="ECO:0000313" key="4">
    <source>
        <dbReference type="Proteomes" id="UP000094626"/>
    </source>
</evidence>
<dbReference type="InterPro" id="IPR028098">
    <property type="entry name" value="Glyco_trans_4-like_N"/>
</dbReference>
<evidence type="ECO:0000259" key="2">
    <source>
        <dbReference type="Pfam" id="PF13439"/>
    </source>
</evidence>
<dbReference type="InterPro" id="IPR050194">
    <property type="entry name" value="Glycosyltransferase_grp1"/>
</dbReference>
<gene>
    <name evidence="3" type="ORF">BES08_00435</name>
</gene>
<organism evidence="3 4">
    <name type="scientific">Novosphingobium resinovorum</name>
    <dbReference type="NCBI Taxonomy" id="158500"/>
    <lineage>
        <taxon>Bacteria</taxon>
        <taxon>Pseudomonadati</taxon>
        <taxon>Pseudomonadota</taxon>
        <taxon>Alphaproteobacteria</taxon>
        <taxon>Sphingomonadales</taxon>
        <taxon>Sphingomonadaceae</taxon>
        <taxon>Novosphingobium</taxon>
    </lineage>
</organism>
<feature type="domain" description="Glycosyltransferase subfamily 4-like N-terminal" evidence="2">
    <location>
        <begin position="19"/>
        <end position="168"/>
    </location>
</feature>
<keyword evidence="4" id="KW-1185">Reference proteome</keyword>
<dbReference type="CDD" id="cd03801">
    <property type="entry name" value="GT4_PimA-like"/>
    <property type="match status" value="1"/>
</dbReference>
<accession>A0A1D7ZZU3</accession>
<dbReference type="Pfam" id="PF00534">
    <property type="entry name" value="Glycos_transf_1"/>
    <property type="match status" value="1"/>
</dbReference>
<dbReference type="Proteomes" id="UP000094626">
    <property type="component" value="Chromosome"/>
</dbReference>
<feature type="domain" description="Glycosyl transferase family 1" evidence="1">
    <location>
        <begin position="180"/>
        <end position="348"/>
    </location>
</feature>
<dbReference type="GO" id="GO:0016758">
    <property type="term" value="F:hexosyltransferase activity"/>
    <property type="evidence" value="ECO:0007669"/>
    <property type="project" value="TreeGrafter"/>
</dbReference>
<sequence length="388" mass="41518">MNDAAAIWLVARVHAPDEGGVQTYVAQVARAYARGGRRVTVFAKSSAGPRRITEDDITLVDVGPGAQMMVYLRLAIAMIRAWMAGARPCVIHACTWRAAIPALLFPRPLIVTVHGREVGRPSKGAFRLMRAVLAHATRIIAVSDATRRLLLARAPDLAARCAIAWNGVVLPVEERQEPANARPRVMTVCRLVSRKNVPAAVHAVANCRNEGVALDYAVIGRGPDEDAIRAALEAAGAAAGSELGITVMTGYVEDAELAEHHRTADIFLHPQIALEDGAEMEGFGISVADAMAHGIACIVGQDGGPGELVRDGVTGLVVDGRDPGAVRAALALLARDAVYRRRLAENGRLFARENFSWDRHCRLALEGLVADGVEEDGRQQEQLTPSLN</sequence>
<dbReference type="OrthoDB" id="9781738at2"/>
<proteinExistence type="predicted"/>
<dbReference type="RefSeq" id="WP_069707385.1">
    <property type="nucleotide sequence ID" value="NZ_CP017075.1"/>
</dbReference>
<name>A0A1D7ZZU3_9SPHN</name>
<dbReference type="SUPFAM" id="SSF53756">
    <property type="entry name" value="UDP-Glycosyltransferase/glycogen phosphorylase"/>
    <property type="match status" value="1"/>
</dbReference>
<evidence type="ECO:0000313" key="3">
    <source>
        <dbReference type="EMBL" id="AOR75393.1"/>
    </source>
</evidence>
<evidence type="ECO:0000259" key="1">
    <source>
        <dbReference type="Pfam" id="PF00534"/>
    </source>
</evidence>